<evidence type="ECO:0000313" key="2">
    <source>
        <dbReference type="Proteomes" id="UP000196386"/>
    </source>
</evidence>
<gene>
    <name evidence="1" type="ORF">B5F11_10995</name>
</gene>
<organism evidence="1 2">
    <name type="scientific">Anaerotruncus colihominis</name>
    <dbReference type="NCBI Taxonomy" id="169435"/>
    <lineage>
        <taxon>Bacteria</taxon>
        <taxon>Bacillati</taxon>
        <taxon>Bacillota</taxon>
        <taxon>Clostridia</taxon>
        <taxon>Eubacteriales</taxon>
        <taxon>Oscillospiraceae</taxon>
        <taxon>Anaerotruncus</taxon>
    </lineage>
</organism>
<dbReference type="EMBL" id="NFKP01000013">
    <property type="protein sequence ID" value="OUP68876.1"/>
    <property type="molecule type" value="Genomic_DNA"/>
</dbReference>
<dbReference type="Proteomes" id="UP000196386">
    <property type="component" value="Unassembled WGS sequence"/>
</dbReference>
<dbReference type="RefSeq" id="WP_087301525.1">
    <property type="nucleotide sequence ID" value="NZ_NFKP01000013.1"/>
</dbReference>
<dbReference type="AlphaFoldDB" id="A0A1Y4MJE7"/>
<proteinExistence type="predicted"/>
<sequence>MKIQEIEFSRLIPADYNPRVALTPDMPEFERLKNRYAAMSEVLGYDIHQFYMENSKQQGYKRLNRAIKAPIIHRMRELTHSLGMRFHVSDAFCRECNDACNCCGVPPEWGVSQTGNIGNAIIIAREKGFVTFSDVMESINKYFDFPWVGACGYNTGSNKARALLYDTTMAQWLRSNWNDTKKGTSPARAYGGVLVPDGKDENGDVIYRYAIKR</sequence>
<protein>
    <submittedName>
        <fullName evidence="1">Uncharacterized protein</fullName>
    </submittedName>
</protein>
<reference evidence="2" key="1">
    <citation type="submission" date="2017-04" db="EMBL/GenBank/DDBJ databases">
        <title>Function of individual gut microbiota members based on whole genome sequencing of pure cultures obtained from chicken caecum.</title>
        <authorList>
            <person name="Medvecky M."/>
            <person name="Cejkova D."/>
            <person name="Polansky O."/>
            <person name="Karasova D."/>
            <person name="Kubasova T."/>
            <person name="Cizek A."/>
            <person name="Rychlik I."/>
        </authorList>
    </citation>
    <scope>NUCLEOTIDE SEQUENCE [LARGE SCALE GENOMIC DNA]</scope>
    <source>
        <strain evidence="2">An175</strain>
    </source>
</reference>
<evidence type="ECO:0000313" key="1">
    <source>
        <dbReference type="EMBL" id="OUP68876.1"/>
    </source>
</evidence>
<name>A0A1Y4MJE7_9FIRM</name>
<accession>A0A1Y4MJE7</accession>
<comment type="caution">
    <text evidence="1">The sequence shown here is derived from an EMBL/GenBank/DDBJ whole genome shotgun (WGS) entry which is preliminary data.</text>
</comment>